<reference evidence="1 2" key="1">
    <citation type="journal article" date="2018" name="Sci. Rep.">
        <title>Comparative genomics provides insights into the lifestyle and reveals functional heterogeneity of dark septate endophytic fungi.</title>
        <authorList>
            <person name="Knapp D.G."/>
            <person name="Nemeth J.B."/>
            <person name="Barry K."/>
            <person name="Hainaut M."/>
            <person name="Henrissat B."/>
            <person name="Johnson J."/>
            <person name="Kuo A."/>
            <person name="Lim J.H.P."/>
            <person name="Lipzen A."/>
            <person name="Nolan M."/>
            <person name="Ohm R.A."/>
            <person name="Tamas L."/>
            <person name="Grigoriev I.V."/>
            <person name="Spatafora J.W."/>
            <person name="Nagy L.G."/>
            <person name="Kovacs G.M."/>
        </authorList>
    </citation>
    <scope>NUCLEOTIDE SEQUENCE [LARGE SCALE GENOMIC DNA]</scope>
    <source>
        <strain evidence="1 2">DSE2036</strain>
    </source>
</reference>
<name>A0A2V1DD15_9PLEO</name>
<dbReference type="Proteomes" id="UP000244855">
    <property type="component" value="Unassembled WGS sequence"/>
</dbReference>
<feature type="non-terminal residue" evidence="1">
    <location>
        <position position="412"/>
    </location>
</feature>
<dbReference type="OrthoDB" id="4227485at2759"/>
<evidence type="ECO:0000313" key="2">
    <source>
        <dbReference type="Proteomes" id="UP000244855"/>
    </source>
</evidence>
<accession>A0A2V1DD15</accession>
<organism evidence="1 2">
    <name type="scientific">Periconia macrospinosa</name>
    <dbReference type="NCBI Taxonomy" id="97972"/>
    <lineage>
        <taxon>Eukaryota</taxon>
        <taxon>Fungi</taxon>
        <taxon>Dikarya</taxon>
        <taxon>Ascomycota</taxon>
        <taxon>Pezizomycotina</taxon>
        <taxon>Dothideomycetes</taxon>
        <taxon>Pleosporomycetidae</taxon>
        <taxon>Pleosporales</taxon>
        <taxon>Massarineae</taxon>
        <taxon>Periconiaceae</taxon>
        <taxon>Periconia</taxon>
    </lineage>
</organism>
<sequence length="412" mass="48106">MHFVGNGSDSILLANNRSARFLGLARLKLNKLNFEQSVKTGHREVSEKTINKLINVFKFEGCRRYDEENYVDALIDQNILLQILSTAGLDLQYFRHQSRASPAQEIQELNIGGNVDCLNGLHRIKAAQRFLDPNDQWWIVRLYSKEFETDARACLVQSFQHEQKYSDGMIFRNIRKAQREGKVDDENVWWARLTDGKRRDLRQLIKNKALILAFDSLLEFPGLWEPIQLGTLHRLHGLRCEEELINYLQHIRNTWCFIVVEGYRDHVDTATVCGLELRAPGKSRYDMEQIRDNAKIFSSLDGNRRSLLLERAVQVNCIIPSLRTFFENQKYLEPCSLILKGLLSPNEKRSLWKSFSANYFPPQHLEVQVSETEHTAISPQSLGLPRDKCVLYQRRIAYIQLWLFCFRNFPEM</sequence>
<dbReference type="Pfam" id="PF12520">
    <property type="entry name" value="DUF3723"/>
    <property type="match status" value="1"/>
</dbReference>
<dbReference type="AlphaFoldDB" id="A0A2V1DD15"/>
<dbReference type="EMBL" id="KZ805478">
    <property type="protein sequence ID" value="PVH95990.1"/>
    <property type="molecule type" value="Genomic_DNA"/>
</dbReference>
<gene>
    <name evidence="1" type="ORF">DM02DRAFT_536228</name>
</gene>
<dbReference type="InterPro" id="IPR022198">
    <property type="entry name" value="DUF3723"/>
</dbReference>
<proteinExistence type="predicted"/>
<evidence type="ECO:0000313" key="1">
    <source>
        <dbReference type="EMBL" id="PVH95990.1"/>
    </source>
</evidence>
<keyword evidence="2" id="KW-1185">Reference proteome</keyword>
<protein>
    <submittedName>
        <fullName evidence="1">Uncharacterized protein</fullName>
    </submittedName>
</protein>